<dbReference type="RefSeq" id="WP_203907879.1">
    <property type="nucleotide sequence ID" value="NZ_BONY01000010.1"/>
</dbReference>
<dbReference type="PANTHER" id="PTHR37017">
    <property type="entry name" value="AB HYDROLASE-1 DOMAIN-CONTAINING PROTEIN-RELATED"/>
    <property type="match status" value="1"/>
</dbReference>
<organism evidence="2 3">
    <name type="scientific">Rhizocola hellebori</name>
    <dbReference type="NCBI Taxonomy" id="1392758"/>
    <lineage>
        <taxon>Bacteria</taxon>
        <taxon>Bacillati</taxon>
        <taxon>Actinomycetota</taxon>
        <taxon>Actinomycetes</taxon>
        <taxon>Micromonosporales</taxon>
        <taxon>Micromonosporaceae</taxon>
        <taxon>Rhizocola</taxon>
    </lineage>
</organism>
<dbReference type="Pfam" id="PF12697">
    <property type="entry name" value="Abhydrolase_6"/>
    <property type="match status" value="1"/>
</dbReference>
<keyword evidence="3" id="KW-1185">Reference proteome</keyword>
<dbReference type="Proteomes" id="UP000612899">
    <property type="component" value="Unassembled WGS sequence"/>
</dbReference>
<dbReference type="EMBL" id="BONY01000010">
    <property type="protein sequence ID" value="GIH03981.1"/>
    <property type="molecule type" value="Genomic_DNA"/>
</dbReference>
<evidence type="ECO:0000313" key="3">
    <source>
        <dbReference type="Proteomes" id="UP000612899"/>
    </source>
</evidence>
<gene>
    <name evidence="2" type="ORF">Rhe02_20480</name>
</gene>
<protein>
    <submittedName>
        <fullName evidence="2">Esterase</fullName>
    </submittedName>
</protein>
<reference evidence="2" key="1">
    <citation type="submission" date="2021-01" db="EMBL/GenBank/DDBJ databases">
        <title>Whole genome shotgun sequence of Rhizocola hellebori NBRC 109834.</title>
        <authorList>
            <person name="Komaki H."/>
            <person name="Tamura T."/>
        </authorList>
    </citation>
    <scope>NUCLEOTIDE SEQUENCE</scope>
    <source>
        <strain evidence="2">NBRC 109834</strain>
    </source>
</reference>
<name>A0A8J3Q618_9ACTN</name>
<dbReference type="InterPro" id="IPR000073">
    <property type="entry name" value="AB_hydrolase_1"/>
</dbReference>
<dbReference type="GO" id="GO:0003824">
    <property type="term" value="F:catalytic activity"/>
    <property type="evidence" value="ECO:0007669"/>
    <property type="project" value="UniProtKB-ARBA"/>
</dbReference>
<dbReference type="PANTHER" id="PTHR37017:SF11">
    <property type="entry name" value="ESTERASE_LIPASE_THIOESTERASE DOMAIN-CONTAINING PROTEIN"/>
    <property type="match status" value="1"/>
</dbReference>
<dbReference type="InterPro" id="IPR029058">
    <property type="entry name" value="AB_hydrolase_fold"/>
</dbReference>
<proteinExistence type="predicted"/>
<sequence>MTTYVLVPGFWLSAWAWRPVTETLRGRGHDVRPVSLTGMGTPVNEARPEIDLNTHIDDVVNLLQTEDLNDVVLVGHSYAGLVITGVADRVTERIAQLVYVDTGPLPNGMSQNDFTPPEQQRANAGLVAEHGDGWQLPPPPWAALAADFPDVDDVAIEALTTHAVPQPWATATTPTDLTGRWEKLPRLGIFCSFTVEQVRSMAAIVPAFRHMADDGWRYVELPTWHWPMFSRPAELADILDNAVSRPGLGLGSRSQA</sequence>
<feature type="domain" description="AB hydrolase-1" evidence="1">
    <location>
        <begin position="5"/>
        <end position="237"/>
    </location>
</feature>
<dbReference type="SUPFAM" id="SSF53474">
    <property type="entry name" value="alpha/beta-Hydrolases"/>
    <property type="match status" value="1"/>
</dbReference>
<accession>A0A8J3Q618</accession>
<comment type="caution">
    <text evidence="2">The sequence shown here is derived from an EMBL/GenBank/DDBJ whole genome shotgun (WGS) entry which is preliminary data.</text>
</comment>
<evidence type="ECO:0000259" key="1">
    <source>
        <dbReference type="Pfam" id="PF12697"/>
    </source>
</evidence>
<dbReference type="Gene3D" id="3.40.50.1820">
    <property type="entry name" value="alpha/beta hydrolase"/>
    <property type="match status" value="1"/>
</dbReference>
<dbReference type="AlphaFoldDB" id="A0A8J3Q618"/>
<dbReference type="InterPro" id="IPR052897">
    <property type="entry name" value="Sec-Metab_Biosynth_Hydrolase"/>
</dbReference>
<evidence type="ECO:0000313" key="2">
    <source>
        <dbReference type="EMBL" id="GIH03981.1"/>
    </source>
</evidence>